<dbReference type="GeneID" id="95429554"/>
<proteinExistence type="predicted"/>
<evidence type="ECO:0000256" key="2">
    <source>
        <dbReference type="SAM" id="Phobius"/>
    </source>
</evidence>
<accession>C2FZC8</accession>
<dbReference type="InterPro" id="IPR032272">
    <property type="entry name" value="DUF4834"/>
</dbReference>
<protein>
    <recommendedName>
        <fullName evidence="5">DUF4834 domain-containing protein</fullName>
    </recommendedName>
</protein>
<reference evidence="3 4" key="1">
    <citation type="submission" date="2009-01" db="EMBL/GenBank/DDBJ databases">
        <authorList>
            <person name="Qin X."/>
            <person name="Bachman B."/>
            <person name="Battles P."/>
            <person name="Bell A."/>
            <person name="Bess C."/>
            <person name="Bickham C."/>
            <person name="Chaboub L."/>
            <person name="Chen D."/>
            <person name="Coyle M."/>
            <person name="Deiros D.R."/>
            <person name="Dinh H."/>
            <person name="Forbes L."/>
            <person name="Fowler G."/>
            <person name="Francisco L."/>
            <person name="Fu Q."/>
            <person name="Gubbala S."/>
            <person name="Hale W."/>
            <person name="Han Y."/>
            <person name="Hemphill L."/>
            <person name="Highlander S.K."/>
            <person name="Hirani K."/>
            <person name="Hogues M."/>
            <person name="Jackson L."/>
            <person name="Jakkamsetti A."/>
            <person name="Javaid M."/>
            <person name="Jiang H."/>
            <person name="Korchina V."/>
            <person name="Kovar C."/>
            <person name="Lara F."/>
            <person name="Lee S."/>
            <person name="Mata R."/>
            <person name="Mathew T."/>
            <person name="Moen C."/>
            <person name="Morales K."/>
            <person name="Munidasa M."/>
            <person name="Nazareth L."/>
            <person name="Ngo R."/>
            <person name="Nguyen L."/>
            <person name="Okwuonu G."/>
            <person name="Ongeri F."/>
            <person name="Patil S."/>
            <person name="Petrosino J."/>
            <person name="Pham C."/>
            <person name="Pham P."/>
            <person name="Pu L.-L."/>
            <person name="Puazo M."/>
            <person name="Raj R."/>
            <person name="Reid J."/>
            <person name="Rouhana J."/>
            <person name="Saada N."/>
            <person name="Shang Y."/>
            <person name="Simmons D."/>
            <person name="Thornton R."/>
            <person name="Warren J."/>
            <person name="Weissenberger G."/>
            <person name="Zhang J."/>
            <person name="Zhang L."/>
            <person name="Zhou C."/>
            <person name="Zhu D."/>
            <person name="Muzny D."/>
            <person name="Worley K."/>
            <person name="Gibbs R."/>
        </authorList>
    </citation>
    <scope>NUCLEOTIDE SEQUENCE [LARGE SCALE GENOMIC DNA]</scope>
    <source>
        <strain evidence="3 4">ATCC 33300</strain>
    </source>
</reference>
<evidence type="ECO:0008006" key="5">
    <source>
        <dbReference type="Google" id="ProtNLM"/>
    </source>
</evidence>
<dbReference type="Proteomes" id="UP000006241">
    <property type="component" value="Unassembled WGS sequence"/>
</dbReference>
<organism evidence="3 4">
    <name type="scientific">Sphingobacterium spiritivorum ATCC 33300</name>
    <dbReference type="NCBI Taxonomy" id="525372"/>
    <lineage>
        <taxon>Bacteria</taxon>
        <taxon>Pseudomonadati</taxon>
        <taxon>Bacteroidota</taxon>
        <taxon>Sphingobacteriia</taxon>
        <taxon>Sphingobacteriales</taxon>
        <taxon>Sphingobacteriaceae</taxon>
        <taxon>Sphingobacterium</taxon>
    </lineage>
</organism>
<evidence type="ECO:0000313" key="4">
    <source>
        <dbReference type="Proteomes" id="UP000006241"/>
    </source>
</evidence>
<dbReference type="HOGENOM" id="CLU_157095_1_0_10"/>
<feature type="region of interest" description="Disordered" evidence="1">
    <location>
        <begin position="61"/>
        <end position="99"/>
    </location>
</feature>
<dbReference type="EMBL" id="ACHB01000067">
    <property type="protein sequence ID" value="EEI91737.1"/>
    <property type="molecule type" value="Genomic_DNA"/>
</dbReference>
<gene>
    <name evidence="3" type="ORF">HMPREF0765_2684</name>
</gene>
<dbReference type="AlphaFoldDB" id="C2FZC8"/>
<sequence length="99" mass="11529">MAPLLKFLLIAFAVYFIVRFLFRLILPFAMRKAAERIMKKAQQSQYTTGNGPFGYQQYEQQTRADEGRVRVEYAPSKKEEKRRPGTATAGEFVDFEEIK</sequence>
<feature type="compositionally biased region" description="Basic and acidic residues" evidence="1">
    <location>
        <begin position="62"/>
        <end position="83"/>
    </location>
</feature>
<evidence type="ECO:0000256" key="1">
    <source>
        <dbReference type="SAM" id="MobiDB-lite"/>
    </source>
</evidence>
<keyword evidence="2" id="KW-0472">Membrane</keyword>
<name>C2FZC8_SPHSI</name>
<keyword evidence="2" id="KW-0812">Transmembrane</keyword>
<keyword evidence="2" id="KW-1133">Transmembrane helix</keyword>
<dbReference type="Pfam" id="PF16118">
    <property type="entry name" value="DUF4834"/>
    <property type="match status" value="1"/>
</dbReference>
<comment type="caution">
    <text evidence="3">The sequence shown here is derived from an EMBL/GenBank/DDBJ whole genome shotgun (WGS) entry which is preliminary data.</text>
</comment>
<feature type="transmembrane region" description="Helical" evidence="2">
    <location>
        <begin position="6"/>
        <end position="30"/>
    </location>
</feature>
<evidence type="ECO:0000313" key="3">
    <source>
        <dbReference type="EMBL" id="EEI91737.1"/>
    </source>
</evidence>
<dbReference type="RefSeq" id="WP_002996851.1">
    <property type="nucleotide sequence ID" value="NZ_GG668632.1"/>
</dbReference>